<gene>
    <name evidence="1" type="ORF">TM448B03216_0010</name>
</gene>
<name>A0A6M3XX38_9ZZZZ</name>
<dbReference type="EMBL" id="MT144999">
    <property type="protein sequence ID" value="QJI02412.1"/>
    <property type="molecule type" value="Genomic_DNA"/>
</dbReference>
<protein>
    <submittedName>
        <fullName evidence="1">Uncharacterized protein</fullName>
    </submittedName>
</protein>
<dbReference type="AlphaFoldDB" id="A0A6M3XX38"/>
<evidence type="ECO:0000313" key="1">
    <source>
        <dbReference type="EMBL" id="QJI02412.1"/>
    </source>
</evidence>
<sequence length="83" mass="9894">MNDVWGKKVFWDEPTRVLYVKIPSPKEHGYPENTWIAIWGLPPELEVYSSTHMYEIPDRRIAIKLAELSGQKWFAEQFRTMKL</sequence>
<organism evidence="1">
    <name type="scientific">viral metagenome</name>
    <dbReference type="NCBI Taxonomy" id="1070528"/>
    <lineage>
        <taxon>unclassified sequences</taxon>
        <taxon>metagenomes</taxon>
        <taxon>organismal metagenomes</taxon>
    </lineage>
</organism>
<proteinExistence type="predicted"/>
<reference evidence="1" key="1">
    <citation type="submission" date="2020-03" db="EMBL/GenBank/DDBJ databases">
        <title>The deep terrestrial virosphere.</title>
        <authorList>
            <person name="Holmfeldt K."/>
            <person name="Nilsson E."/>
            <person name="Simone D."/>
            <person name="Lopez-Fernandez M."/>
            <person name="Wu X."/>
            <person name="de Brujin I."/>
            <person name="Lundin D."/>
            <person name="Andersson A."/>
            <person name="Bertilsson S."/>
            <person name="Dopson M."/>
        </authorList>
    </citation>
    <scope>NUCLEOTIDE SEQUENCE</scope>
    <source>
        <strain evidence="1">TM448B03216</strain>
    </source>
</reference>
<accession>A0A6M3XX38</accession>